<keyword evidence="1" id="KW-0812">Transmembrane</keyword>
<dbReference type="Gene3D" id="3.40.50.10140">
    <property type="entry name" value="Toll/interleukin-1 receptor homology (TIR) domain"/>
    <property type="match status" value="1"/>
</dbReference>
<feature type="transmembrane region" description="Helical" evidence="1">
    <location>
        <begin position="172"/>
        <end position="194"/>
    </location>
</feature>
<proteinExistence type="predicted"/>
<evidence type="ECO:0000256" key="1">
    <source>
        <dbReference type="SAM" id="Phobius"/>
    </source>
</evidence>
<keyword evidence="1" id="KW-1133">Transmembrane helix</keyword>
<evidence type="ECO:0000313" key="3">
    <source>
        <dbReference type="EMBL" id="TQM40339.1"/>
    </source>
</evidence>
<feature type="transmembrane region" description="Helical" evidence="1">
    <location>
        <begin position="148"/>
        <end position="166"/>
    </location>
</feature>
<dbReference type="InterPro" id="IPR035897">
    <property type="entry name" value="Toll_tir_struct_dom_sf"/>
</dbReference>
<accession>A0A543G2P8</accession>
<name>A0A543G2P8_9FLAO</name>
<dbReference type="AlphaFoldDB" id="A0A543G2P8"/>
<dbReference type="Proteomes" id="UP000320773">
    <property type="component" value="Unassembled WGS sequence"/>
</dbReference>
<dbReference type="RefSeq" id="WP_089081801.1">
    <property type="nucleotide sequence ID" value="NZ_VFPJ01000001.1"/>
</dbReference>
<dbReference type="EMBL" id="VFPJ01000001">
    <property type="protein sequence ID" value="TQM40339.1"/>
    <property type="molecule type" value="Genomic_DNA"/>
</dbReference>
<dbReference type="InterPro" id="IPR000157">
    <property type="entry name" value="TIR_dom"/>
</dbReference>
<organism evidence="3 4">
    <name type="scientific">Flavobacterium branchiophilum</name>
    <dbReference type="NCBI Taxonomy" id="55197"/>
    <lineage>
        <taxon>Bacteria</taxon>
        <taxon>Pseudomonadati</taxon>
        <taxon>Bacteroidota</taxon>
        <taxon>Flavobacteriia</taxon>
        <taxon>Flavobacteriales</taxon>
        <taxon>Flavobacteriaceae</taxon>
        <taxon>Flavobacterium</taxon>
    </lineage>
</organism>
<sequence length="279" mass="32765">MKIFVCNRSQDESIAKQAINELLTKSENFLAIQQEIEQSETWQKKVEQKMQESDFVVFLLGADTFESEQIIWEYAKAKNLNKQIIGYKLCSASEQSILFCQGFQVFENPEHCIKFLTKTYDDDRKLKLDQYKIMVSSTEKVTENRMKVNNLFFTITSSILSVGFVLGKTFGFSIKAMLGMLTLTILSLIVSYFWEKLILSYALLNRGKFKVIDKIEKQLRTNMFEDEWKILTEEIKYEPNSKTETKIIEYFRIFICIIGFIELMYIGYLFYQTLPKCNC</sequence>
<feature type="transmembrane region" description="Helical" evidence="1">
    <location>
        <begin position="250"/>
        <end position="271"/>
    </location>
</feature>
<feature type="domain" description="TIR" evidence="2">
    <location>
        <begin position="3"/>
        <end position="84"/>
    </location>
</feature>
<dbReference type="Pfam" id="PF24838">
    <property type="entry name" value="8xMP"/>
    <property type="match status" value="1"/>
</dbReference>
<dbReference type="InterPro" id="IPR056918">
    <property type="entry name" value="8xMP"/>
</dbReference>
<dbReference type="SUPFAM" id="SSF52200">
    <property type="entry name" value="Toll/Interleukin receptor TIR domain"/>
    <property type="match status" value="1"/>
</dbReference>
<protein>
    <submittedName>
        <fullName evidence="3">TIR domain-containing protein</fullName>
    </submittedName>
</protein>
<evidence type="ECO:0000259" key="2">
    <source>
        <dbReference type="Pfam" id="PF13676"/>
    </source>
</evidence>
<evidence type="ECO:0000313" key="4">
    <source>
        <dbReference type="Proteomes" id="UP000320773"/>
    </source>
</evidence>
<dbReference type="GO" id="GO:0007165">
    <property type="term" value="P:signal transduction"/>
    <property type="evidence" value="ECO:0007669"/>
    <property type="project" value="InterPro"/>
</dbReference>
<reference evidence="3 4" key="1">
    <citation type="submission" date="2019-06" db="EMBL/GenBank/DDBJ databases">
        <title>Genomic Encyclopedia of Archaeal and Bacterial Type Strains, Phase II (KMG-II): from individual species to whole genera.</title>
        <authorList>
            <person name="Goeker M."/>
        </authorList>
    </citation>
    <scope>NUCLEOTIDE SEQUENCE [LARGE SCALE GENOMIC DNA]</scope>
    <source>
        <strain evidence="3 4">DSM 24789</strain>
    </source>
</reference>
<gene>
    <name evidence="3" type="ORF">BC670_1221</name>
</gene>
<keyword evidence="1" id="KW-0472">Membrane</keyword>
<comment type="caution">
    <text evidence="3">The sequence shown here is derived from an EMBL/GenBank/DDBJ whole genome shotgun (WGS) entry which is preliminary data.</text>
</comment>
<dbReference type="Pfam" id="PF13676">
    <property type="entry name" value="TIR_2"/>
    <property type="match status" value="1"/>
</dbReference>